<evidence type="ECO:0000256" key="1">
    <source>
        <dbReference type="ARBA" id="ARBA00007744"/>
    </source>
</evidence>
<dbReference type="GeneTree" id="ENSGT00940000154098"/>
<dbReference type="SMART" id="SM00540">
    <property type="entry name" value="LEM"/>
    <property type="match status" value="1"/>
</dbReference>
<feature type="transmembrane region" description="Helical" evidence="7">
    <location>
        <begin position="218"/>
        <end position="239"/>
    </location>
</feature>
<evidence type="ECO:0000313" key="11">
    <source>
        <dbReference type="Proteomes" id="UP000007635"/>
    </source>
</evidence>
<dbReference type="Proteomes" id="UP000007635">
    <property type="component" value="Chromosome XII"/>
</dbReference>
<dbReference type="GO" id="GO:0005635">
    <property type="term" value="C:nuclear envelope"/>
    <property type="evidence" value="ECO:0007669"/>
    <property type="project" value="UniProtKB-ARBA"/>
</dbReference>
<accession>G3PG20</accession>
<reference evidence="10" key="3">
    <citation type="submission" date="2025-09" db="UniProtKB">
        <authorList>
            <consortium name="Ensembl"/>
        </authorList>
    </citation>
    <scope>IDENTIFICATION</scope>
</reference>
<keyword evidence="3" id="KW-0597">Phosphoprotein</keyword>
<keyword evidence="7" id="KW-0472">Membrane</keyword>
<evidence type="ECO:0000256" key="5">
    <source>
        <dbReference type="ARBA" id="ARBA00023125"/>
    </source>
</evidence>
<evidence type="ECO:0000259" key="9">
    <source>
        <dbReference type="PROSITE" id="PS50955"/>
    </source>
</evidence>
<feature type="compositionally biased region" description="Acidic residues" evidence="6">
    <location>
        <begin position="131"/>
        <end position="145"/>
    </location>
</feature>
<reference evidence="10 11" key="1">
    <citation type="journal article" date="2021" name="G3 (Bethesda)">
        <title>Improved contiguity of the threespine stickleback genome using long-read sequencing.</title>
        <authorList>
            <person name="Nath S."/>
            <person name="Shaw D.E."/>
            <person name="White M.A."/>
        </authorList>
    </citation>
    <scope>NUCLEOTIDE SEQUENCE [LARGE SCALE GENOMIC DNA]</scope>
    <source>
        <strain evidence="10 11">Lake Benthic</strain>
    </source>
</reference>
<evidence type="ECO:0000256" key="7">
    <source>
        <dbReference type="SAM" id="Phobius"/>
    </source>
</evidence>
<dbReference type="Bgee" id="ENSGACG00000012510">
    <property type="expression patterns" value="Expressed in mesonephros and 13 other cell types or tissues"/>
</dbReference>
<protein>
    <submittedName>
        <fullName evidence="10">LEM domain containing 1</fullName>
    </submittedName>
</protein>
<dbReference type="InterPro" id="IPR051656">
    <property type="entry name" value="LEM_domain"/>
</dbReference>
<dbReference type="AlphaFoldDB" id="G3PG20"/>
<dbReference type="InterPro" id="IPR013146">
    <property type="entry name" value="LEM-like_dom"/>
</dbReference>
<keyword evidence="7" id="KW-0812">Transmembrane</keyword>
<dbReference type="GO" id="GO:0003677">
    <property type="term" value="F:DNA binding"/>
    <property type="evidence" value="ECO:0007669"/>
    <property type="project" value="UniProtKB-KW"/>
</dbReference>
<feature type="compositionally biased region" description="Polar residues" evidence="6">
    <location>
        <begin position="167"/>
        <end position="176"/>
    </location>
</feature>
<keyword evidence="5" id="KW-0238">DNA-binding</keyword>
<keyword evidence="4" id="KW-0007">Acetylation</keyword>
<comment type="similarity">
    <text evidence="1">Belongs to the LEM family.</text>
</comment>
<dbReference type="InterPro" id="IPR003887">
    <property type="entry name" value="LEM_dom"/>
</dbReference>
<dbReference type="InterPro" id="IPR011015">
    <property type="entry name" value="LEM/LEM-like_dom_sf"/>
</dbReference>
<evidence type="ECO:0000256" key="4">
    <source>
        <dbReference type="ARBA" id="ARBA00022990"/>
    </source>
</evidence>
<keyword evidence="7" id="KW-1133">Transmembrane helix</keyword>
<evidence type="ECO:0000259" key="8">
    <source>
        <dbReference type="PROSITE" id="PS50954"/>
    </source>
</evidence>
<proteinExistence type="inferred from homology"/>
<dbReference type="SUPFAM" id="SSF63451">
    <property type="entry name" value="LEM domain"/>
    <property type="match status" value="2"/>
</dbReference>
<dbReference type="Gene3D" id="1.10.720.40">
    <property type="match status" value="2"/>
</dbReference>
<dbReference type="Ensembl" id="ENSGACT00000016577.2">
    <property type="protein sequence ID" value="ENSGACP00000016544.2"/>
    <property type="gene ID" value="ENSGACG00000012510.2"/>
</dbReference>
<organism evidence="10 11">
    <name type="scientific">Gasterosteus aculeatus aculeatus</name>
    <name type="common">three-spined stickleback</name>
    <dbReference type="NCBI Taxonomy" id="481459"/>
    <lineage>
        <taxon>Eukaryota</taxon>
        <taxon>Metazoa</taxon>
        <taxon>Chordata</taxon>
        <taxon>Craniata</taxon>
        <taxon>Vertebrata</taxon>
        <taxon>Euteleostomi</taxon>
        <taxon>Actinopterygii</taxon>
        <taxon>Neopterygii</taxon>
        <taxon>Teleostei</taxon>
        <taxon>Neoteleostei</taxon>
        <taxon>Acanthomorphata</taxon>
        <taxon>Eupercaria</taxon>
        <taxon>Perciformes</taxon>
        <taxon>Cottioidei</taxon>
        <taxon>Gasterosteales</taxon>
        <taxon>Gasterosteidae</taxon>
        <taxon>Gasterosteus</taxon>
    </lineage>
</organism>
<dbReference type="PROSITE" id="PS50954">
    <property type="entry name" value="LEM"/>
    <property type="match status" value="1"/>
</dbReference>
<dbReference type="CDD" id="cd12940">
    <property type="entry name" value="LEM_LAP2_LEMD1"/>
    <property type="match status" value="1"/>
</dbReference>
<reference evidence="10" key="2">
    <citation type="submission" date="2025-08" db="UniProtKB">
        <authorList>
            <consortium name="Ensembl"/>
        </authorList>
    </citation>
    <scope>IDENTIFICATION</scope>
</reference>
<keyword evidence="2" id="KW-0488">Methylation</keyword>
<evidence type="ECO:0000313" key="10">
    <source>
        <dbReference type="Ensembl" id="ENSGACP00000016544.2"/>
    </source>
</evidence>
<dbReference type="Pfam" id="PF03020">
    <property type="entry name" value="LEM"/>
    <property type="match status" value="1"/>
</dbReference>
<keyword evidence="11" id="KW-1185">Reference proteome</keyword>
<dbReference type="PANTHER" id="PTHR12019">
    <property type="entry name" value="LAMINA-ASSOCIATED POLYPEPTIDE THYMOPOIETIN"/>
    <property type="match status" value="1"/>
</dbReference>
<sequence>MSLFSENPAHFSKSRLKSDLVAHNVALPPAKSRKHVYVELHLKHIQRKNAAEFSSDEEDQVQNAEEESERMPDLSGLTDDDLKAALLRHGVEAGPIVASTRGVYENKLRKLLQSDGQGVVNGAEQGVLYSDSEDEAETLEQDVEESGSKKEDRAQQGSSEVPVKDTFSLSNTTATPTGIYATRRRPIKGAAGRPVQNAYPDTPASPTTKERREVERRLVPIQIQILVFLLVVCLLYLIYVCVEDDSFSTFATLLDSLDQGADGHEGLALQAEDRDTPALSVRE</sequence>
<dbReference type="Pfam" id="PF08198">
    <property type="entry name" value="Thymopoietin"/>
    <property type="match status" value="1"/>
</dbReference>
<dbReference type="SMART" id="SM01261">
    <property type="entry name" value="Thymopoietin"/>
    <property type="match status" value="1"/>
</dbReference>
<evidence type="ECO:0000256" key="2">
    <source>
        <dbReference type="ARBA" id="ARBA00022481"/>
    </source>
</evidence>
<feature type="compositionally biased region" description="Acidic residues" evidence="6">
    <location>
        <begin position="54"/>
        <end position="68"/>
    </location>
</feature>
<evidence type="ECO:0000256" key="3">
    <source>
        <dbReference type="ARBA" id="ARBA00022553"/>
    </source>
</evidence>
<feature type="domain" description="LEM" evidence="8">
    <location>
        <begin position="71"/>
        <end position="115"/>
    </location>
</feature>
<dbReference type="PROSITE" id="PS50955">
    <property type="entry name" value="LEM_LIKE"/>
    <property type="match status" value="1"/>
</dbReference>
<feature type="domain" description="LEM-like" evidence="9">
    <location>
        <begin position="5"/>
        <end position="48"/>
    </location>
</feature>
<feature type="region of interest" description="Disordered" evidence="6">
    <location>
        <begin position="50"/>
        <end position="77"/>
    </location>
</feature>
<feature type="region of interest" description="Disordered" evidence="6">
    <location>
        <begin position="129"/>
        <end position="212"/>
    </location>
</feature>
<evidence type="ECO:0000256" key="6">
    <source>
        <dbReference type="SAM" id="MobiDB-lite"/>
    </source>
</evidence>
<dbReference type="FunFam" id="1.10.720.40:FF:000001">
    <property type="entry name" value="LEM domain containing 2, isoform CRA_a"/>
    <property type="match status" value="2"/>
</dbReference>
<dbReference type="PANTHER" id="PTHR12019:SF22">
    <property type="entry name" value="LAMINA-ASSOCIATED POLYPEPTIDE 2, ISOFORMS BETA_GAMMA"/>
    <property type="match status" value="1"/>
</dbReference>
<name>G3PG20_GASAC</name>